<evidence type="ECO:0000313" key="6">
    <source>
        <dbReference type="EMBL" id="WAC02825.1"/>
    </source>
</evidence>
<keyword evidence="4" id="KW-0676">Redox-active center</keyword>
<dbReference type="GO" id="GO:0030313">
    <property type="term" value="C:cell envelope"/>
    <property type="evidence" value="ECO:0007669"/>
    <property type="project" value="UniProtKB-SubCell"/>
</dbReference>
<feature type="domain" description="Thioredoxin" evidence="5">
    <location>
        <begin position="159"/>
        <end position="312"/>
    </location>
</feature>
<keyword evidence="2" id="KW-0201">Cytochrome c-type biogenesis</keyword>
<reference evidence="6" key="1">
    <citation type="submission" date="2022-11" db="EMBL/GenBank/DDBJ databases">
        <title>Lacinutrix neustonica HL-RS19T sp. nov., isolated from the surface microlayer sample of brackish Lake Shihwa.</title>
        <authorList>
            <person name="Choi J.Y."/>
            <person name="Hwang C.Y."/>
        </authorList>
    </citation>
    <scope>NUCLEOTIDE SEQUENCE</scope>
    <source>
        <strain evidence="6">HL-RS19</strain>
    </source>
</reference>
<dbReference type="GO" id="GO:0017004">
    <property type="term" value="P:cytochrome complex assembly"/>
    <property type="evidence" value="ECO:0007669"/>
    <property type="project" value="UniProtKB-KW"/>
</dbReference>
<dbReference type="GO" id="GO:0016491">
    <property type="term" value="F:oxidoreductase activity"/>
    <property type="evidence" value="ECO:0007669"/>
    <property type="project" value="InterPro"/>
</dbReference>
<organism evidence="6 7">
    <name type="scientific">Lacinutrix neustonica</name>
    <dbReference type="NCBI Taxonomy" id="2980107"/>
    <lineage>
        <taxon>Bacteria</taxon>
        <taxon>Pseudomonadati</taxon>
        <taxon>Bacteroidota</taxon>
        <taxon>Flavobacteriia</taxon>
        <taxon>Flavobacteriales</taxon>
        <taxon>Flavobacteriaceae</taxon>
        <taxon>Lacinutrix</taxon>
    </lineage>
</organism>
<proteinExistence type="predicted"/>
<evidence type="ECO:0000313" key="7">
    <source>
        <dbReference type="Proteomes" id="UP001164705"/>
    </source>
</evidence>
<name>A0A9E8SHL7_9FLAO</name>
<gene>
    <name evidence="6" type="ORF">N7U66_04070</name>
</gene>
<dbReference type="PANTHER" id="PTHR42852:SF6">
    <property type="entry name" value="THIOL:DISULFIDE INTERCHANGE PROTEIN DSBE"/>
    <property type="match status" value="1"/>
</dbReference>
<dbReference type="RefSeq" id="WP_267677424.1">
    <property type="nucleotide sequence ID" value="NZ_CP113088.1"/>
</dbReference>
<evidence type="ECO:0000256" key="1">
    <source>
        <dbReference type="ARBA" id="ARBA00004196"/>
    </source>
</evidence>
<sequence>MVLRTQTYSKTIKVNDDGTFRDTLKVDAGLYNFYDGGESTNLYLKNGYDLNVTIDTKRFDESITYEGVGAETNNYLAQKALMEETLYPPGLWDFEEADFKSTTAEIHAKLTAFLDKNKNIDSTLLSQEKKGLEAFKDGIFNAYKQNMASAQARASKFADYIGKPAPAFENYENAKGGTTSLSDLKGKYVYVDVWATWCGPCIKEIPALKEIEKEFHDKNIAFLSLSVDDGRGYKNRDAAAARAGWKTMIKEKDLGGIQVLSDKGWQSDFVQGFEIKGIPRFILIDPAGNIVNADAPRPSSPKLREVLNSLENI</sequence>
<dbReference type="PANTHER" id="PTHR42852">
    <property type="entry name" value="THIOL:DISULFIDE INTERCHANGE PROTEIN DSBE"/>
    <property type="match status" value="1"/>
</dbReference>
<dbReference type="CDD" id="cd02966">
    <property type="entry name" value="TlpA_like_family"/>
    <property type="match status" value="1"/>
</dbReference>
<keyword evidence="3" id="KW-1015">Disulfide bond</keyword>
<evidence type="ECO:0000256" key="2">
    <source>
        <dbReference type="ARBA" id="ARBA00022748"/>
    </source>
</evidence>
<dbReference type="AlphaFoldDB" id="A0A9E8SHL7"/>
<dbReference type="InterPro" id="IPR013740">
    <property type="entry name" value="Redoxin"/>
</dbReference>
<evidence type="ECO:0000256" key="3">
    <source>
        <dbReference type="ARBA" id="ARBA00023157"/>
    </source>
</evidence>
<keyword evidence="7" id="KW-1185">Reference proteome</keyword>
<dbReference type="EMBL" id="CP113088">
    <property type="protein sequence ID" value="WAC02825.1"/>
    <property type="molecule type" value="Genomic_DNA"/>
</dbReference>
<dbReference type="InterPro" id="IPR050553">
    <property type="entry name" value="Thioredoxin_ResA/DsbE_sf"/>
</dbReference>
<dbReference type="Pfam" id="PF08534">
    <property type="entry name" value="Redoxin"/>
    <property type="match status" value="1"/>
</dbReference>
<evidence type="ECO:0000256" key="4">
    <source>
        <dbReference type="ARBA" id="ARBA00023284"/>
    </source>
</evidence>
<dbReference type="Proteomes" id="UP001164705">
    <property type="component" value="Chromosome"/>
</dbReference>
<dbReference type="Gene3D" id="3.40.30.10">
    <property type="entry name" value="Glutaredoxin"/>
    <property type="match status" value="1"/>
</dbReference>
<evidence type="ECO:0000259" key="5">
    <source>
        <dbReference type="PROSITE" id="PS51352"/>
    </source>
</evidence>
<comment type="subcellular location">
    <subcellularLocation>
        <location evidence="1">Cell envelope</location>
    </subcellularLocation>
</comment>
<protein>
    <submittedName>
        <fullName evidence="6">TlpA disulfide reductase family protein</fullName>
    </submittedName>
</protein>
<dbReference type="SUPFAM" id="SSF52833">
    <property type="entry name" value="Thioredoxin-like"/>
    <property type="match status" value="1"/>
</dbReference>
<accession>A0A9E8SHL7</accession>
<dbReference type="InterPro" id="IPR036249">
    <property type="entry name" value="Thioredoxin-like_sf"/>
</dbReference>
<dbReference type="KEGG" id="lnu:N7U66_04070"/>
<dbReference type="InterPro" id="IPR013766">
    <property type="entry name" value="Thioredoxin_domain"/>
</dbReference>
<dbReference type="PROSITE" id="PS51352">
    <property type="entry name" value="THIOREDOXIN_2"/>
    <property type="match status" value="1"/>
</dbReference>